<evidence type="ECO:0000313" key="4">
    <source>
        <dbReference type="EMBL" id="CAB4949272.1"/>
    </source>
</evidence>
<dbReference type="PRINTS" id="PR00080">
    <property type="entry name" value="SDRFAMILY"/>
</dbReference>
<dbReference type="FunFam" id="3.40.50.720:FF:000084">
    <property type="entry name" value="Short-chain dehydrogenase reductase"/>
    <property type="match status" value="1"/>
</dbReference>
<evidence type="ECO:0000256" key="1">
    <source>
        <dbReference type="ARBA" id="ARBA00006484"/>
    </source>
</evidence>
<dbReference type="PROSITE" id="PS00061">
    <property type="entry name" value="ADH_SHORT"/>
    <property type="match status" value="1"/>
</dbReference>
<dbReference type="Gene3D" id="3.40.50.720">
    <property type="entry name" value="NAD(P)-binding Rossmann-like Domain"/>
    <property type="match status" value="1"/>
</dbReference>
<dbReference type="AlphaFoldDB" id="A0A6J7K4J7"/>
<protein>
    <submittedName>
        <fullName evidence="4">Unannotated protein</fullName>
    </submittedName>
</protein>
<dbReference type="GO" id="GO:0006633">
    <property type="term" value="P:fatty acid biosynthetic process"/>
    <property type="evidence" value="ECO:0007669"/>
    <property type="project" value="TreeGrafter"/>
</dbReference>
<gene>
    <name evidence="4" type="ORF">UFOPK3773_01309</name>
</gene>
<dbReference type="InterPro" id="IPR057326">
    <property type="entry name" value="KR_dom"/>
</dbReference>
<dbReference type="PRINTS" id="PR00081">
    <property type="entry name" value="GDHRDH"/>
</dbReference>
<dbReference type="SUPFAM" id="SSF51735">
    <property type="entry name" value="NAD(P)-binding Rossmann-fold domains"/>
    <property type="match status" value="1"/>
</dbReference>
<dbReference type="InterPro" id="IPR002347">
    <property type="entry name" value="SDR_fam"/>
</dbReference>
<reference evidence="4" key="1">
    <citation type="submission" date="2020-05" db="EMBL/GenBank/DDBJ databases">
        <authorList>
            <person name="Chiriac C."/>
            <person name="Salcher M."/>
            <person name="Ghai R."/>
            <person name="Kavagutti S V."/>
        </authorList>
    </citation>
    <scope>NUCLEOTIDE SEQUENCE</scope>
</reference>
<dbReference type="InterPro" id="IPR036291">
    <property type="entry name" value="NAD(P)-bd_dom_sf"/>
</dbReference>
<dbReference type="Pfam" id="PF13561">
    <property type="entry name" value="adh_short_C2"/>
    <property type="match status" value="1"/>
</dbReference>
<evidence type="ECO:0000259" key="3">
    <source>
        <dbReference type="SMART" id="SM00822"/>
    </source>
</evidence>
<sequence>MSTDLAGRTALVTGGTRGIGRGIVEVLVASGASVVFSGRDAVAGELLQSSLPVGEGQTLSFVPADVSDVDSVAHLVSAARVALGGIDILCHCAGIYPEAELGSMTDAMWHDVIDTNLTSTMLLTREALPHLSAADNGRVILISSISGPRTGISALTHYCASKAGMEGFARAAAVELAASGITVNCVAPGTILTEGLAALYSAEGALESVEARIPAGRLGTPADIGHTVAFLASSDSSFITGQSITVDGGQTLPEVQG</sequence>
<dbReference type="PANTHER" id="PTHR42760">
    <property type="entry name" value="SHORT-CHAIN DEHYDROGENASES/REDUCTASES FAMILY MEMBER"/>
    <property type="match status" value="1"/>
</dbReference>
<dbReference type="GO" id="GO:0016616">
    <property type="term" value="F:oxidoreductase activity, acting on the CH-OH group of donors, NAD or NADP as acceptor"/>
    <property type="evidence" value="ECO:0007669"/>
    <property type="project" value="TreeGrafter"/>
</dbReference>
<dbReference type="EMBL" id="CAFBNF010000150">
    <property type="protein sequence ID" value="CAB4949272.1"/>
    <property type="molecule type" value="Genomic_DNA"/>
</dbReference>
<name>A0A6J7K4J7_9ZZZZ</name>
<comment type="similarity">
    <text evidence="1">Belongs to the short-chain dehydrogenases/reductases (SDR) family.</text>
</comment>
<proteinExistence type="inferred from homology"/>
<feature type="domain" description="Ketoreductase" evidence="3">
    <location>
        <begin position="8"/>
        <end position="189"/>
    </location>
</feature>
<dbReference type="PANTHER" id="PTHR42760:SF133">
    <property type="entry name" value="3-OXOACYL-[ACYL-CARRIER-PROTEIN] REDUCTASE"/>
    <property type="match status" value="1"/>
</dbReference>
<evidence type="ECO:0000256" key="2">
    <source>
        <dbReference type="ARBA" id="ARBA00023002"/>
    </source>
</evidence>
<dbReference type="GO" id="GO:0048038">
    <property type="term" value="F:quinone binding"/>
    <property type="evidence" value="ECO:0007669"/>
    <property type="project" value="TreeGrafter"/>
</dbReference>
<dbReference type="InterPro" id="IPR020904">
    <property type="entry name" value="Sc_DH/Rdtase_CS"/>
</dbReference>
<accession>A0A6J7K4J7</accession>
<dbReference type="SMART" id="SM00822">
    <property type="entry name" value="PKS_KR"/>
    <property type="match status" value="1"/>
</dbReference>
<organism evidence="4">
    <name type="scientific">freshwater metagenome</name>
    <dbReference type="NCBI Taxonomy" id="449393"/>
    <lineage>
        <taxon>unclassified sequences</taxon>
        <taxon>metagenomes</taxon>
        <taxon>ecological metagenomes</taxon>
    </lineage>
</organism>
<keyword evidence="2" id="KW-0560">Oxidoreductase</keyword>